<evidence type="ECO:0000256" key="2">
    <source>
        <dbReference type="ARBA" id="ARBA00008263"/>
    </source>
</evidence>
<dbReference type="InterPro" id="IPR050220">
    <property type="entry name" value="Type_II_DNA_Topoisomerases"/>
</dbReference>
<dbReference type="GO" id="GO:0005524">
    <property type="term" value="F:ATP binding"/>
    <property type="evidence" value="ECO:0007669"/>
    <property type="project" value="InterPro"/>
</dbReference>
<evidence type="ECO:0000256" key="1">
    <source>
        <dbReference type="ARBA" id="ARBA00000185"/>
    </source>
</evidence>
<dbReference type="AlphaFoldDB" id="A0A7T0BYB5"/>
<dbReference type="InterPro" id="IPR013760">
    <property type="entry name" value="Topo_IIA-like_dom_sf"/>
</dbReference>
<evidence type="ECO:0000256" key="8">
    <source>
        <dbReference type="SAM" id="Coils"/>
    </source>
</evidence>
<dbReference type="Gene3D" id="1.10.268.10">
    <property type="entry name" value="Topoisomerase, domain 3"/>
    <property type="match status" value="1"/>
</dbReference>
<evidence type="ECO:0000313" key="11">
    <source>
        <dbReference type="Proteomes" id="UP000594688"/>
    </source>
</evidence>
<dbReference type="SUPFAM" id="SSF56719">
    <property type="entry name" value="Type II DNA topoisomerase"/>
    <property type="match status" value="1"/>
</dbReference>
<dbReference type="GO" id="GO:0003677">
    <property type="term" value="F:DNA binding"/>
    <property type="evidence" value="ECO:0007669"/>
    <property type="project" value="UniProtKB-UniRule"/>
</dbReference>
<dbReference type="GO" id="GO:0009330">
    <property type="term" value="C:DNA topoisomerase type II (double strand cut, ATP-hydrolyzing) complex"/>
    <property type="evidence" value="ECO:0007669"/>
    <property type="project" value="TreeGrafter"/>
</dbReference>
<feature type="active site" description="O-(5'-phospho-DNA)-tyrosine intermediate" evidence="7">
    <location>
        <position position="118"/>
    </location>
</feature>
<evidence type="ECO:0000256" key="7">
    <source>
        <dbReference type="PROSITE-ProRule" id="PRU01384"/>
    </source>
</evidence>
<dbReference type="GO" id="GO:0003918">
    <property type="term" value="F:DNA topoisomerase type II (double strand cut, ATP-hydrolyzing) activity"/>
    <property type="evidence" value="ECO:0007669"/>
    <property type="project" value="UniProtKB-EC"/>
</dbReference>
<dbReference type="SUPFAM" id="SSF101904">
    <property type="entry name" value="GyrA/ParC C-terminal domain-like"/>
    <property type="match status" value="1"/>
</dbReference>
<dbReference type="Gene3D" id="3.90.199.10">
    <property type="entry name" value="Topoisomerase II, domain 5"/>
    <property type="match status" value="1"/>
</dbReference>
<dbReference type="SMART" id="SM00434">
    <property type="entry name" value="TOP4c"/>
    <property type="match status" value="1"/>
</dbReference>
<dbReference type="PROSITE" id="PS52040">
    <property type="entry name" value="TOPO_IIA"/>
    <property type="match status" value="1"/>
</dbReference>
<comment type="similarity">
    <text evidence="2">Belongs to the type II topoisomerase GyrA/ParC subunit family.</text>
</comment>
<dbReference type="Proteomes" id="UP000594688">
    <property type="component" value="Chromosome"/>
</dbReference>
<evidence type="ECO:0000256" key="4">
    <source>
        <dbReference type="ARBA" id="ARBA00023029"/>
    </source>
</evidence>
<proteinExistence type="inferred from homology"/>
<keyword evidence="8" id="KW-0175">Coiled coil</keyword>
<dbReference type="Gene3D" id="3.30.1360.40">
    <property type="match status" value="1"/>
</dbReference>
<dbReference type="NCBIfam" id="NF004044">
    <property type="entry name" value="PRK05561.1"/>
    <property type="match status" value="1"/>
</dbReference>
<keyword evidence="6 7" id="KW-0413">Isomerase</keyword>
<dbReference type="Pfam" id="PF00521">
    <property type="entry name" value="DNA_topoisoIV"/>
    <property type="match status" value="1"/>
</dbReference>
<accession>A0A7T0BYB5</accession>
<gene>
    <name evidence="10" type="ORF">G3M70_15515</name>
</gene>
<evidence type="ECO:0000259" key="9">
    <source>
        <dbReference type="PROSITE" id="PS52040"/>
    </source>
</evidence>
<keyword evidence="4 7" id="KW-0799">Topoisomerase</keyword>
<dbReference type="GO" id="GO:0005737">
    <property type="term" value="C:cytoplasm"/>
    <property type="evidence" value="ECO:0007669"/>
    <property type="project" value="TreeGrafter"/>
</dbReference>
<dbReference type="InterPro" id="IPR035516">
    <property type="entry name" value="Gyrase/topoIV_suA_C"/>
</dbReference>
<evidence type="ECO:0000256" key="3">
    <source>
        <dbReference type="ARBA" id="ARBA00012895"/>
    </source>
</evidence>
<feature type="domain" description="Topo IIA-type catalytic" evidence="9">
    <location>
        <begin position="30"/>
        <end position="503"/>
    </location>
</feature>
<dbReference type="InterPro" id="IPR006691">
    <property type="entry name" value="GyrA/parC_rep"/>
</dbReference>
<dbReference type="Gene3D" id="2.120.10.90">
    <property type="entry name" value="DNA gyrase/topoisomerase IV, subunit A, C-terminal"/>
    <property type="match status" value="1"/>
</dbReference>
<reference evidence="10 11" key="1">
    <citation type="submission" date="2020-02" db="EMBL/GenBank/DDBJ databases">
        <title>Genomic and physiological characterization of two novel Nitrospinaceae genera.</title>
        <authorList>
            <person name="Mueller A.J."/>
            <person name="Jung M.-Y."/>
            <person name="Strachan C.R."/>
            <person name="Herbold C.W."/>
            <person name="Kirkegaard R.H."/>
            <person name="Daims H."/>
        </authorList>
    </citation>
    <scope>NUCLEOTIDE SEQUENCE [LARGE SCALE GENOMIC DNA]</scope>
    <source>
        <strain evidence="10">EB</strain>
    </source>
</reference>
<dbReference type="InterPro" id="IPR013757">
    <property type="entry name" value="Topo_IIA_A_a_sf"/>
</dbReference>
<protein>
    <recommendedName>
        <fullName evidence="3">DNA topoisomerase (ATP-hydrolyzing)</fullName>
        <ecNumber evidence="3">5.6.2.2</ecNumber>
    </recommendedName>
</protein>
<dbReference type="PANTHER" id="PTHR43493">
    <property type="entry name" value="DNA GYRASE/TOPOISOMERASE SUBUNIT A"/>
    <property type="match status" value="1"/>
</dbReference>
<evidence type="ECO:0000313" key="10">
    <source>
        <dbReference type="EMBL" id="QPJ63206.1"/>
    </source>
</evidence>
<dbReference type="EC" id="5.6.2.2" evidence="3"/>
<keyword evidence="5 7" id="KW-0238">DNA-binding</keyword>
<dbReference type="EMBL" id="CP048685">
    <property type="protein sequence ID" value="QPJ63206.1"/>
    <property type="molecule type" value="Genomic_DNA"/>
</dbReference>
<evidence type="ECO:0000256" key="6">
    <source>
        <dbReference type="ARBA" id="ARBA00023235"/>
    </source>
</evidence>
<comment type="catalytic activity">
    <reaction evidence="1 7">
        <text>ATP-dependent breakage, passage and rejoining of double-stranded DNA.</text>
        <dbReference type="EC" id="5.6.2.2"/>
    </reaction>
</comment>
<name>A0A7T0BYB5_9BACT</name>
<dbReference type="InterPro" id="IPR002205">
    <property type="entry name" value="Topo_IIA_dom_A"/>
</dbReference>
<evidence type="ECO:0000256" key="5">
    <source>
        <dbReference type="ARBA" id="ARBA00023125"/>
    </source>
</evidence>
<dbReference type="Pfam" id="PF03989">
    <property type="entry name" value="DNA_gyraseA_C"/>
    <property type="match status" value="3"/>
</dbReference>
<dbReference type="InterPro" id="IPR013758">
    <property type="entry name" value="Topo_IIA_A/C_ab"/>
</dbReference>
<organism evidence="10 11">
    <name type="scientific">Candidatus Nitronauta litoralis</name>
    <dbReference type="NCBI Taxonomy" id="2705533"/>
    <lineage>
        <taxon>Bacteria</taxon>
        <taxon>Pseudomonadati</taxon>
        <taxon>Nitrospinota/Tectimicrobiota group</taxon>
        <taxon>Nitrospinota</taxon>
        <taxon>Nitrospinia</taxon>
        <taxon>Nitrospinales</taxon>
        <taxon>Nitrospinaceae</taxon>
        <taxon>Candidatus Nitronauta</taxon>
    </lineage>
</organism>
<dbReference type="KEGG" id="nli:G3M70_15515"/>
<sequence>MAKEKPSDIASELETRFLTYALSTIVSRSLPDVRDGLKPIHRRILYAIHAMGVSGDAKPVKSAKIIGEVLGKYHPHGDASTYESMVRMAQDFSMRYPLVDGKGNFGSLDGDAPAAYRYTEGRLTPITSYLLSDIKKETVEFRANYDNTLKEPVVLPSRVPNLLINGSSGIAVGMACSFPSHNLSETLEALKALVKDRELSTPQIMKHIKGPDFPTGGILLSSKTEIRKAYEEGQGALKMRGEWETEQLPRGKTQIIVTAIPYGVNKARLIEKIAEIIIAKKVPGLIDVRDESDHRIRVVLELKGSVDSEKVMAYLFKHTDLECNFQINFNCLKPSGEPTRMPLKEICIHFLDFRKDVVTRRLTFDLALIEKRLHLLAAFAIIFNNLDKALKLIRSSKSKKEAGQKLQKTFKLDEEQSGAILDIPLFRLVSLEIEKILQEQKEKLKEQKRLKSILNSEKKIWQEVTNELDEIKKEFGDKRRTKLKANLETVEFNAEDFIEHEDVVLVLSRNGWLRKLKTLNDPSTLRFKENDSSLAIVQANTKDLVAIFTSRGMVYVQKIFSLPYTRSGFGEPVQSLFKFGDGERVVRVFPLIQNDDEKKEKTSQGKQQSLFFEEQVEPETELLLAGTGGFGFRFPMGSLAETTRAGKRVMTLKGDDRLAAVVPITKSHLFLITHAGKGMLIEPGPIAQLSGTGKGVKLINVGDSYLVGGASVTKKDKVKLLLSNGKESEIKMSGVPVYKRGSQGVGVVKRNKVEQLSG</sequence>
<dbReference type="GO" id="GO:0006265">
    <property type="term" value="P:DNA topological change"/>
    <property type="evidence" value="ECO:0007669"/>
    <property type="project" value="UniProtKB-UniRule"/>
</dbReference>
<dbReference type="PANTHER" id="PTHR43493:SF5">
    <property type="entry name" value="DNA GYRASE SUBUNIT A, CHLOROPLASTIC_MITOCHONDRIAL"/>
    <property type="match status" value="1"/>
</dbReference>
<feature type="coiled-coil region" evidence="8">
    <location>
        <begin position="430"/>
        <end position="474"/>
    </location>
</feature>
<dbReference type="CDD" id="cd00187">
    <property type="entry name" value="TOP4c"/>
    <property type="match status" value="1"/>
</dbReference>